<evidence type="ECO:0000256" key="1">
    <source>
        <dbReference type="ARBA" id="ARBA00023125"/>
    </source>
</evidence>
<feature type="domain" description="HTH merR-type" evidence="3">
    <location>
        <begin position="37"/>
        <end position="105"/>
    </location>
</feature>
<accession>A0ABU0YMK8</accession>
<comment type="caution">
    <text evidence="4">The sequence shown here is derived from an EMBL/GenBank/DDBJ whole genome shotgun (WGS) entry which is preliminary data.</text>
</comment>
<dbReference type="InterPro" id="IPR009061">
    <property type="entry name" value="DNA-bd_dom_put_sf"/>
</dbReference>
<dbReference type="PANTHER" id="PTHR30204">
    <property type="entry name" value="REDOX-CYCLING DRUG-SENSING TRANSCRIPTIONAL ACTIVATOR SOXR"/>
    <property type="match status" value="1"/>
</dbReference>
<dbReference type="SUPFAM" id="SSF46955">
    <property type="entry name" value="Putative DNA-binding domain"/>
    <property type="match status" value="1"/>
</dbReference>
<feature type="region of interest" description="Disordered" evidence="2">
    <location>
        <begin position="1"/>
        <end position="32"/>
    </location>
</feature>
<evidence type="ECO:0000259" key="3">
    <source>
        <dbReference type="PROSITE" id="PS50937"/>
    </source>
</evidence>
<sequence>MTGAQRARNPHAPQPTGEAARRPAPRRAEKSATAFRTISEVADDLEVPQHVLRFWETKFPQIRPMKRGGGRRYYRPEDIDLLRAIRDLLYEQGYTIKGVQKLMREGGLKIGEEGVVETQAEAEAAAEPGAAGTAARAASEDLPLFRASMDDQQLREIRGIAGELSELRDRLRKAIDGR</sequence>
<name>A0ABU0YMK8_9PROT</name>
<dbReference type="Proteomes" id="UP001230156">
    <property type="component" value="Unassembled WGS sequence"/>
</dbReference>
<dbReference type="InterPro" id="IPR047057">
    <property type="entry name" value="MerR_fam"/>
</dbReference>
<evidence type="ECO:0000313" key="5">
    <source>
        <dbReference type="Proteomes" id="UP001230156"/>
    </source>
</evidence>
<evidence type="ECO:0000256" key="2">
    <source>
        <dbReference type="SAM" id="MobiDB-lite"/>
    </source>
</evidence>
<dbReference type="Gene3D" id="1.10.1660.10">
    <property type="match status" value="1"/>
</dbReference>
<keyword evidence="5" id="KW-1185">Reference proteome</keyword>
<dbReference type="SMART" id="SM00422">
    <property type="entry name" value="HTH_MERR"/>
    <property type="match status" value="1"/>
</dbReference>
<dbReference type="InterPro" id="IPR000551">
    <property type="entry name" value="MerR-type_HTH_dom"/>
</dbReference>
<organism evidence="4 5">
    <name type="scientific">Dongia sedimenti</name>
    <dbReference type="NCBI Taxonomy" id="3064282"/>
    <lineage>
        <taxon>Bacteria</taxon>
        <taxon>Pseudomonadati</taxon>
        <taxon>Pseudomonadota</taxon>
        <taxon>Alphaproteobacteria</taxon>
        <taxon>Rhodospirillales</taxon>
        <taxon>Dongiaceae</taxon>
        <taxon>Dongia</taxon>
    </lineage>
</organism>
<evidence type="ECO:0000313" key="4">
    <source>
        <dbReference type="EMBL" id="MDQ7248231.1"/>
    </source>
</evidence>
<dbReference type="RefSeq" id="WP_379955682.1">
    <property type="nucleotide sequence ID" value="NZ_JAUYVI010000003.1"/>
</dbReference>
<dbReference type="PANTHER" id="PTHR30204:SF15">
    <property type="entry name" value="BLL5018 PROTEIN"/>
    <property type="match status" value="1"/>
</dbReference>
<dbReference type="Pfam" id="PF13411">
    <property type="entry name" value="MerR_1"/>
    <property type="match status" value="1"/>
</dbReference>
<dbReference type="EMBL" id="JAUYVI010000003">
    <property type="protein sequence ID" value="MDQ7248231.1"/>
    <property type="molecule type" value="Genomic_DNA"/>
</dbReference>
<gene>
    <name evidence="4" type="ORF">Q8A70_11175</name>
</gene>
<keyword evidence="1" id="KW-0238">DNA-binding</keyword>
<dbReference type="PROSITE" id="PS50937">
    <property type="entry name" value="HTH_MERR_2"/>
    <property type="match status" value="1"/>
</dbReference>
<proteinExistence type="predicted"/>
<reference evidence="5" key="1">
    <citation type="submission" date="2023-08" db="EMBL/GenBank/DDBJ databases">
        <title>Rhodospirillaceae gen. nov., a novel taxon isolated from the Yangtze River Yuezi River estuary sludge.</title>
        <authorList>
            <person name="Ruan L."/>
        </authorList>
    </citation>
    <scope>NUCLEOTIDE SEQUENCE [LARGE SCALE GENOMIC DNA]</scope>
    <source>
        <strain evidence="5">R-7</strain>
    </source>
</reference>
<protein>
    <submittedName>
        <fullName evidence="4">MerR family transcriptional regulator</fullName>
    </submittedName>
</protein>
<dbReference type="CDD" id="cd04765">
    <property type="entry name" value="HTH_MlrA-like_sg2"/>
    <property type="match status" value="1"/>
</dbReference>